<evidence type="ECO:0000313" key="2">
    <source>
        <dbReference type="Proteomes" id="UP000295818"/>
    </source>
</evidence>
<comment type="caution">
    <text evidence="1">The sequence shown here is derived from an EMBL/GenBank/DDBJ whole genome shotgun (WGS) entry which is preliminary data.</text>
</comment>
<organism evidence="1 2">
    <name type="scientific">Kribbella orskensis</name>
    <dbReference type="NCBI Taxonomy" id="2512216"/>
    <lineage>
        <taxon>Bacteria</taxon>
        <taxon>Bacillati</taxon>
        <taxon>Actinomycetota</taxon>
        <taxon>Actinomycetes</taxon>
        <taxon>Propionibacteriales</taxon>
        <taxon>Kribbellaceae</taxon>
        <taxon>Kribbella</taxon>
    </lineage>
</organism>
<protein>
    <submittedName>
        <fullName evidence="1">Uncharacterized protein</fullName>
    </submittedName>
</protein>
<sequence>MAARWAEQNGLAIAAEQLRPAYAVVTVARGND</sequence>
<keyword evidence="2" id="KW-1185">Reference proteome</keyword>
<evidence type="ECO:0000313" key="1">
    <source>
        <dbReference type="EMBL" id="TCO20022.1"/>
    </source>
</evidence>
<dbReference type="Proteomes" id="UP000295818">
    <property type="component" value="Unassembled WGS sequence"/>
</dbReference>
<proteinExistence type="predicted"/>
<dbReference type="EMBL" id="SLWM01000009">
    <property type="protein sequence ID" value="TCO20022.1"/>
    <property type="molecule type" value="Genomic_DNA"/>
</dbReference>
<name>A0ABY2BHL1_9ACTN</name>
<reference evidence="1 2" key="1">
    <citation type="journal article" date="2015" name="Stand. Genomic Sci.">
        <title>Genomic Encyclopedia of Bacterial and Archaeal Type Strains, Phase III: the genomes of soil and plant-associated and newly described type strains.</title>
        <authorList>
            <person name="Whitman W.B."/>
            <person name="Woyke T."/>
            <person name="Klenk H.P."/>
            <person name="Zhou Y."/>
            <person name="Lilburn T.G."/>
            <person name="Beck B.J."/>
            <person name="De Vos P."/>
            <person name="Vandamme P."/>
            <person name="Eisen J.A."/>
            <person name="Garrity G."/>
            <person name="Hugenholtz P."/>
            <person name="Kyrpides N.C."/>
        </authorList>
    </citation>
    <scope>NUCLEOTIDE SEQUENCE [LARGE SCALE GENOMIC DNA]</scope>
    <source>
        <strain evidence="1 2">VKM Ac-2538</strain>
    </source>
</reference>
<gene>
    <name evidence="1" type="ORF">EV644_10941</name>
</gene>
<accession>A0ABY2BHL1</accession>